<keyword evidence="3" id="KW-1185">Reference proteome</keyword>
<evidence type="ECO:0000313" key="2">
    <source>
        <dbReference type="EMBL" id="KAK3941863.1"/>
    </source>
</evidence>
<proteinExistence type="predicted"/>
<comment type="caution">
    <text evidence="2">The sequence shown here is derived from an EMBL/GenBank/DDBJ whole genome shotgun (WGS) entry which is preliminary data.</text>
</comment>
<dbReference type="AlphaFoldDB" id="A0AAN6NBS7"/>
<evidence type="ECO:0000256" key="1">
    <source>
        <dbReference type="SAM" id="MobiDB-lite"/>
    </source>
</evidence>
<organism evidence="2 3">
    <name type="scientific">Diplogelasinospora grovesii</name>
    <dbReference type="NCBI Taxonomy" id="303347"/>
    <lineage>
        <taxon>Eukaryota</taxon>
        <taxon>Fungi</taxon>
        <taxon>Dikarya</taxon>
        <taxon>Ascomycota</taxon>
        <taxon>Pezizomycotina</taxon>
        <taxon>Sordariomycetes</taxon>
        <taxon>Sordariomycetidae</taxon>
        <taxon>Sordariales</taxon>
        <taxon>Diplogelasinosporaceae</taxon>
        <taxon>Diplogelasinospora</taxon>
    </lineage>
</organism>
<gene>
    <name evidence="2" type="ORF">QBC46DRAFT_381635</name>
</gene>
<sequence length="95" mass="10650">MRGLGEGCQPRPQHVKQVRSFQGSRDKNAKLTSVVGAFAHCEGDEFVELLLLGPKIVPLVVHKLALKCNTPLAIYLYNELEEDKNHLVDRDDLLN</sequence>
<name>A0AAN6NBS7_9PEZI</name>
<feature type="region of interest" description="Disordered" evidence="1">
    <location>
        <begin position="1"/>
        <end position="22"/>
    </location>
</feature>
<dbReference type="Proteomes" id="UP001303473">
    <property type="component" value="Unassembled WGS sequence"/>
</dbReference>
<reference evidence="3" key="1">
    <citation type="journal article" date="2023" name="Mol. Phylogenet. Evol.">
        <title>Genome-scale phylogeny and comparative genomics of the fungal order Sordariales.</title>
        <authorList>
            <person name="Hensen N."/>
            <person name="Bonometti L."/>
            <person name="Westerberg I."/>
            <person name="Brannstrom I.O."/>
            <person name="Guillou S."/>
            <person name="Cros-Aarteil S."/>
            <person name="Calhoun S."/>
            <person name="Haridas S."/>
            <person name="Kuo A."/>
            <person name="Mondo S."/>
            <person name="Pangilinan J."/>
            <person name="Riley R."/>
            <person name="LaButti K."/>
            <person name="Andreopoulos B."/>
            <person name="Lipzen A."/>
            <person name="Chen C."/>
            <person name="Yan M."/>
            <person name="Daum C."/>
            <person name="Ng V."/>
            <person name="Clum A."/>
            <person name="Steindorff A."/>
            <person name="Ohm R.A."/>
            <person name="Martin F."/>
            <person name="Silar P."/>
            <person name="Natvig D.O."/>
            <person name="Lalanne C."/>
            <person name="Gautier V."/>
            <person name="Ament-Velasquez S.L."/>
            <person name="Kruys A."/>
            <person name="Hutchinson M.I."/>
            <person name="Powell A.J."/>
            <person name="Barry K."/>
            <person name="Miller A.N."/>
            <person name="Grigoriev I.V."/>
            <person name="Debuchy R."/>
            <person name="Gladieux P."/>
            <person name="Hiltunen Thoren M."/>
            <person name="Johannesson H."/>
        </authorList>
    </citation>
    <scope>NUCLEOTIDE SEQUENCE [LARGE SCALE GENOMIC DNA]</scope>
    <source>
        <strain evidence="3">CBS 340.73</strain>
    </source>
</reference>
<evidence type="ECO:0000313" key="3">
    <source>
        <dbReference type="Proteomes" id="UP001303473"/>
    </source>
</evidence>
<accession>A0AAN6NBS7</accession>
<protein>
    <submittedName>
        <fullName evidence="2">Uncharacterized protein</fullName>
    </submittedName>
</protein>
<dbReference type="EMBL" id="MU853779">
    <property type="protein sequence ID" value="KAK3941863.1"/>
    <property type="molecule type" value="Genomic_DNA"/>
</dbReference>